<dbReference type="PANTHER" id="PTHR15735:SF21">
    <property type="entry name" value="PROTEIN NERVOUS WRECK"/>
    <property type="match status" value="1"/>
</dbReference>
<dbReference type="CDD" id="cd11761">
    <property type="entry name" value="SH3_FCHSD_1"/>
    <property type="match status" value="1"/>
</dbReference>
<dbReference type="Proteomes" id="UP001153321">
    <property type="component" value="Chromosome Z"/>
</dbReference>
<name>A0A9P0IGN7_SPOLI</name>
<dbReference type="GO" id="GO:0042995">
    <property type="term" value="C:cell projection"/>
    <property type="evidence" value="ECO:0007669"/>
    <property type="project" value="UniProtKB-SubCell"/>
</dbReference>
<dbReference type="GO" id="GO:0055037">
    <property type="term" value="C:recycling endosome"/>
    <property type="evidence" value="ECO:0007669"/>
    <property type="project" value="TreeGrafter"/>
</dbReference>
<dbReference type="GO" id="GO:1902905">
    <property type="term" value="P:positive regulation of supramolecular fiber organization"/>
    <property type="evidence" value="ECO:0007669"/>
    <property type="project" value="UniProtKB-ARBA"/>
</dbReference>
<dbReference type="PROSITE" id="PS50002">
    <property type="entry name" value="SH3"/>
    <property type="match status" value="1"/>
</dbReference>
<dbReference type="GO" id="GO:0007274">
    <property type="term" value="P:neuromuscular synaptic transmission"/>
    <property type="evidence" value="ECO:0007669"/>
    <property type="project" value="TreeGrafter"/>
</dbReference>
<dbReference type="SMART" id="SM00326">
    <property type="entry name" value="SH3"/>
    <property type="match status" value="1"/>
</dbReference>
<accession>A0A9P0IGN7</accession>
<dbReference type="InterPro" id="IPR035460">
    <property type="entry name" value="FCHSD_SH3_1"/>
</dbReference>
<evidence type="ECO:0000313" key="11">
    <source>
        <dbReference type="EMBL" id="CAH1647430.1"/>
    </source>
</evidence>
<dbReference type="GO" id="GO:0061024">
    <property type="term" value="P:membrane organization"/>
    <property type="evidence" value="ECO:0007669"/>
    <property type="project" value="UniProtKB-ARBA"/>
</dbReference>
<feature type="compositionally biased region" description="Low complexity" evidence="9">
    <location>
        <begin position="104"/>
        <end position="120"/>
    </location>
</feature>
<evidence type="ECO:0000256" key="4">
    <source>
        <dbReference type="ARBA" id="ARBA00022737"/>
    </source>
</evidence>
<proteinExistence type="predicted"/>
<dbReference type="AlphaFoldDB" id="A0A9P0IGN7"/>
<dbReference type="InterPro" id="IPR036028">
    <property type="entry name" value="SH3-like_dom_sf"/>
</dbReference>
<evidence type="ECO:0000256" key="5">
    <source>
        <dbReference type="ARBA" id="ARBA00023121"/>
    </source>
</evidence>
<protein>
    <recommendedName>
        <fullName evidence="10">SH3 domain-containing protein</fullName>
    </recommendedName>
</protein>
<dbReference type="PANTHER" id="PTHR15735">
    <property type="entry name" value="FCH AND DOUBLE SH3 DOMAINS PROTEIN"/>
    <property type="match status" value="1"/>
</dbReference>
<dbReference type="InterPro" id="IPR001452">
    <property type="entry name" value="SH3_domain"/>
</dbReference>
<dbReference type="GO" id="GO:0030833">
    <property type="term" value="P:regulation of actin filament polymerization"/>
    <property type="evidence" value="ECO:0007669"/>
    <property type="project" value="TreeGrafter"/>
</dbReference>
<evidence type="ECO:0000256" key="9">
    <source>
        <dbReference type="SAM" id="MobiDB-lite"/>
    </source>
</evidence>
<gene>
    <name evidence="11" type="ORF">SPLIT_LOCUS12781</name>
</gene>
<keyword evidence="6" id="KW-0966">Cell projection</keyword>
<feature type="region of interest" description="Disordered" evidence="9">
    <location>
        <begin position="97"/>
        <end position="120"/>
    </location>
</feature>
<dbReference type="SUPFAM" id="SSF50044">
    <property type="entry name" value="SH3-domain"/>
    <property type="match status" value="1"/>
</dbReference>
<evidence type="ECO:0000256" key="2">
    <source>
        <dbReference type="ARBA" id="ARBA00004541"/>
    </source>
</evidence>
<dbReference type="EMBL" id="LR824562">
    <property type="protein sequence ID" value="CAH1647430.1"/>
    <property type="molecule type" value="Genomic_DNA"/>
</dbReference>
<feature type="domain" description="SH3" evidence="10">
    <location>
        <begin position="39"/>
        <end position="100"/>
    </location>
</feature>
<evidence type="ECO:0000256" key="6">
    <source>
        <dbReference type="ARBA" id="ARBA00023273"/>
    </source>
</evidence>
<dbReference type="Gene3D" id="2.30.30.40">
    <property type="entry name" value="SH3 Domains"/>
    <property type="match status" value="1"/>
</dbReference>
<evidence type="ECO:0000256" key="3">
    <source>
        <dbReference type="ARBA" id="ARBA00022443"/>
    </source>
</evidence>
<dbReference type="GO" id="GO:0031594">
    <property type="term" value="C:neuromuscular junction"/>
    <property type="evidence" value="ECO:0007669"/>
    <property type="project" value="TreeGrafter"/>
</dbReference>
<evidence type="ECO:0000256" key="7">
    <source>
        <dbReference type="ARBA" id="ARBA00023329"/>
    </source>
</evidence>
<keyword evidence="5" id="KW-0446">Lipid-binding</keyword>
<evidence type="ECO:0000256" key="1">
    <source>
        <dbReference type="ARBA" id="ARBA00004316"/>
    </source>
</evidence>
<comment type="subcellular location">
    <subcellularLocation>
        <location evidence="1">Cell projection</location>
    </subcellularLocation>
    <subcellularLocation>
        <location evidence="2">Cytoplasmic vesicle</location>
    </subcellularLocation>
</comment>
<dbReference type="Pfam" id="PF00018">
    <property type="entry name" value="SH3_1"/>
    <property type="match status" value="1"/>
</dbReference>
<evidence type="ECO:0000313" key="12">
    <source>
        <dbReference type="Proteomes" id="UP001153321"/>
    </source>
</evidence>
<dbReference type="FunFam" id="2.30.30.40:FF:000107">
    <property type="entry name" value="FCH and double SH3 domains 1"/>
    <property type="match status" value="1"/>
</dbReference>
<dbReference type="GO" id="GO:0008289">
    <property type="term" value="F:lipid binding"/>
    <property type="evidence" value="ECO:0007669"/>
    <property type="project" value="UniProtKB-KW"/>
</dbReference>
<organism evidence="11 12">
    <name type="scientific">Spodoptera littoralis</name>
    <name type="common">Egyptian cotton leafworm</name>
    <dbReference type="NCBI Taxonomy" id="7109"/>
    <lineage>
        <taxon>Eukaryota</taxon>
        <taxon>Metazoa</taxon>
        <taxon>Ecdysozoa</taxon>
        <taxon>Arthropoda</taxon>
        <taxon>Hexapoda</taxon>
        <taxon>Insecta</taxon>
        <taxon>Pterygota</taxon>
        <taxon>Neoptera</taxon>
        <taxon>Endopterygota</taxon>
        <taxon>Lepidoptera</taxon>
        <taxon>Glossata</taxon>
        <taxon>Ditrysia</taxon>
        <taxon>Noctuoidea</taxon>
        <taxon>Noctuidae</taxon>
        <taxon>Amphipyrinae</taxon>
        <taxon>Spodoptera</taxon>
    </lineage>
</organism>
<keyword evidence="4" id="KW-0677">Repeat</keyword>
<evidence type="ECO:0000256" key="8">
    <source>
        <dbReference type="PROSITE-ProRule" id="PRU00192"/>
    </source>
</evidence>
<reference evidence="11" key="1">
    <citation type="submission" date="2022-02" db="EMBL/GenBank/DDBJ databases">
        <authorList>
            <person name="King R."/>
        </authorList>
    </citation>
    <scope>NUCLEOTIDE SEQUENCE</scope>
</reference>
<keyword evidence="7" id="KW-0968">Cytoplasmic vesicle</keyword>
<dbReference type="GO" id="GO:0051495">
    <property type="term" value="P:positive regulation of cytoskeleton organization"/>
    <property type="evidence" value="ECO:0007669"/>
    <property type="project" value="UniProtKB-ARBA"/>
</dbReference>
<keyword evidence="3 8" id="KW-0728">SH3 domain</keyword>
<keyword evidence="12" id="KW-1185">Reference proteome</keyword>
<sequence length="120" mass="13242">MLEEDRMRIEQLTVGWDDPTQVNWDEGEPAAETVEAPAAPLYKCTALYSYTAQNPDELSIIESEQLEVVGEGDGDGWLRARNYRGEEGYVPHNYLDVDREQPCTSSGTGSDLSDSAPGQS</sequence>
<evidence type="ECO:0000259" key="10">
    <source>
        <dbReference type="PROSITE" id="PS50002"/>
    </source>
</evidence>